<organism evidence="1 2">
    <name type="scientific">Oricola cellulosilytica</name>
    <dbReference type="NCBI Taxonomy" id="1429082"/>
    <lineage>
        <taxon>Bacteria</taxon>
        <taxon>Pseudomonadati</taxon>
        <taxon>Pseudomonadota</taxon>
        <taxon>Alphaproteobacteria</taxon>
        <taxon>Hyphomicrobiales</taxon>
        <taxon>Ahrensiaceae</taxon>
        <taxon>Oricola</taxon>
    </lineage>
</organism>
<dbReference type="Gene3D" id="1.20.58.320">
    <property type="entry name" value="TPR-like"/>
    <property type="match status" value="1"/>
</dbReference>
<dbReference type="OrthoDB" id="7593450at2"/>
<dbReference type="SUPFAM" id="SSF48452">
    <property type="entry name" value="TPR-like"/>
    <property type="match status" value="1"/>
</dbReference>
<accession>A0A4R0PI28</accession>
<dbReference type="Gene3D" id="1.25.40.10">
    <property type="entry name" value="Tetratricopeptide repeat domain"/>
    <property type="match status" value="1"/>
</dbReference>
<sequence>MTQENWEKDVLDFWFDELEAEQWFKKDEALDKTIVERFGALHTKIAEMPVADLARTPRRALAAIIVLDQFSRNMFRGSAKSFASDAKARDLAATVIAAGDDADMTVNERHFLYMPYMHSETLDDQDRSCDLFRKLGKENGITYAEKHRDVIKQFGRFPHRNDVLGRETTGEEQRWLDDGGGF</sequence>
<protein>
    <submittedName>
        <fullName evidence="1">DUF924 domain-containing protein</fullName>
    </submittedName>
</protein>
<gene>
    <name evidence="1" type="ORF">E0D97_03235</name>
</gene>
<reference evidence="1 2" key="1">
    <citation type="journal article" date="2015" name="Antonie Van Leeuwenhoek">
        <title>Oricola cellulosilytica gen. nov., sp. nov., a cellulose-degrading bacterium of the family Phyllobacteriaceae isolated from surface seashore water, and emended descriptions of Mesorhizobium loti and Phyllobacterium myrsinacearum.</title>
        <authorList>
            <person name="Hameed A."/>
            <person name="Shahina M."/>
            <person name="Lai W.A."/>
            <person name="Lin S.Y."/>
            <person name="Young L.S."/>
            <person name="Liu Y.C."/>
            <person name="Hsu Y.H."/>
            <person name="Young C.C."/>
        </authorList>
    </citation>
    <scope>NUCLEOTIDE SEQUENCE [LARGE SCALE GENOMIC DNA]</scope>
    <source>
        <strain evidence="1 2">KCTC 52183</strain>
    </source>
</reference>
<evidence type="ECO:0000313" key="1">
    <source>
        <dbReference type="EMBL" id="TCD16453.1"/>
    </source>
</evidence>
<evidence type="ECO:0000313" key="2">
    <source>
        <dbReference type="Proteomes" id="UP000291301"/>
    </source>
</evidence>
<keyword evidence="2" id="KW-1185">Reference proteome</keyword>
<proteinExistence type="predicted"/>
<name>A0A4R0PI28_9HYPH</name>
<dbReference type="InterPro" id="IPR010323">
    <property type="entry name" value="DUF924"/>
</dbReference>
<dbReference type="AlphaFoldDB" id="A0A4R0PI28"/>
<dbReference type="InterPro" id="IPR011990">
    <property type="entry name" value="TPR-like_helical_dom_sf"/>
</dbReference>
<comment type="caution">
    <text evidence="1">The sequence shown here is derived from an EMBL/GenBank/DDBJ whole genome shotgun (WGS) entry which is preliminary data.</text>
</comment>
<dbReference type="Proteomes" id="UP000291301">
    <property type="component" value="Unassembled WGS sequence"/>
</dbReference>
<dbReference type="EMBL" id="SJST01000001">
    <property type="protein sequence ID" value="TCD16453.1"/>
    <property type="molecule type" value="Genomic_DNA"/>
</dbReference>
<dbReference type="Pfam" id="PF06041">
    <property type="entry name" value="DUF924"/>
    <property type="match status" value="1"/>
</dbReference>
<dbReference type="RefSeq" id="WP_131565335.1">
    <property type="nucleotide sequence ID" value="NZ_JAINFK010000001.1"/>
</dbReference>